<accession>A0A1M4SAS5</accession>
<protein>
    <submittedName>
        <fullName evidence="1">Uncharacterized protein</fullName>
    </submittedName>
</protein>
<gene>
    <name evidence="1" type="ORF">SAMN05444279_1018</name>
</gene>
<dbReference type="EMBL" id="FQVK01000001">
    <property type="protein sequence ID" value="SHE29289.1"/>
    <property type="molecule type" value="Genomic_DNA"/>
</dbReference>
<dbReference type="Proteomes" id="UP000325134">
    <property type="component" value="Unassembled WGS sequence"/>
</dbReference>
<dbReference type="OrthoDB" id="5175737at2"/>
<sequence>MPSPFEVSYPEIEADIETYVDEVFATLKSGFMTLPKGDGFIDYPVFEGGYEALKKITKGFSDLDPEPVVMLAFQTPITLIVLRAMLGFTPSEWAEAATENTDVVVTQSAARSIDRNVRLSPKKPLRPTGKTGERVQALVRSACKLLTEGAPEIDAALIHRLNKADTASGLTSIGPLADMGVPYSMLLYERYLGRPFAGHRDSVSELVGDLVETAIEKLLTRHGISFRKTKRAERIAGFEQAPVFIIPDEFNPQVIIEAKLAEDDGTARDKVTRVQHLRTMSVRDRTPEEGPRYEVIACIAGRGFKQRRQDMKKLLEATQGKVFTLQTIPEMVRHSRLREFITKP</sequence>
<organism evidence="1 2">
    <name type="scientific">Ruegeria intermedia</name>
    <dbReference type="NCBI Taxonomy" id="996115"/>
    <lineage>
        <taxon>Bacteria</taxon>
        <taxon>Pseudomonadati</taxon>
        <taxon>Pseudomonadota</taxon>
        <taxon>Alphaproteobacteria</taxon>
        <taxon>Rhodobacterales</taxon>
        <taxon>Roseobacteraceae</taxon>
        <taxon>Ruegeria</taxon>
    </lineage>
</organism>
<dbReference type="RefSeq" id="WP_149774024.1">
    <property type="nucleotide sequence ID" value="NZ_FQVK01000001.1"/>
</dbReference>
<evidence type="ECO:0000313" key="2">
    <source>
        <dbReference type="Proteomes" id="UP000325134"/>
    </source>
</evidence>
<proteinExistence type="predicted"/>
<dbReference type="AlphaFoldDB" id="A0A1M4SAS5"/>
<keyword evidence="2" id="KW-1185">Reference proteome</keyword>
<evidence type="ECO:0000313" key="1">
    <source>
        <dbReference type="EMBL" id="SHE29289.1"/>
    </source>
</evidence>
<name>A0A1M4SAS5_9RHOB</name>
<reference evidence="1 2" key="1">
    <citation type="submission" date="2016-11" db="EMBL/GenBank/DDBJ databases">
        <authorList>
            <person name="Varghese N."/>
            <person name="Submissions S."/>
        </authorList>
    </citation>
    <scope>NUCLEOTIDE SEQUENCE [LARGE SCALE GENOMIC DNA]</scope>
    <source>
        <strain evidence="1 2">DSM 29341</strain>
    </source>
</reference>